<name>A0A7T8H1S1_CALRO</name>
<proteinExistence type="predicted"/>
<accession>A0A7T8H1S1</accession>
<keyword evidence="1" id="KW-0812">Transmembrane</keyword>
<evidence type="ECO:0000313" key="2">
    <source>
        <dbReference type="EMBL" id="QQP41854.1"/>
    </source>
</evidence>
<dbReference type="Proteomes" id="UP000595437">
    <property type="component" value="Chromosome 11"/>
</dbReference>
<keyword evidence="1" id="KW-0472">Membrane</keyword>
<gene>
    <name evidence="2" type="ORF">FKW44_016336</name>
</gene>
<sequence length="56" mass="6585">MHEPSLVPVQLPFHVLLGIGNFGLFRMPAIVFFWLQFLYHGHCQHHNIGVYSPDYY</sequence>
<evidence type="ECO:0000313" key="3">
    <source>
        <dbReference type="Proteomes" id="UP000595437"/>
    </source>
</evidence>
<protein>
    <submittedName>
        <fullName evidence="2">Uncharacterized protein</fullName>
    </submittedName>
</protein>
<feature type="transmembrane region" description="Helical" evidence="1">
    <location>
        <begin position="12"/>
        <end position="35"/>
    </location>
</feature>
<organism evidence="2 3">
    <name type="scientific">Caligus rogercresseyi</name>
    <name type="common">Sea louse</name>
    <dbReference type="NCBI Taxonomy" id="217165"/>
    <lineage>
        <taxon>Eukaryota</taxon>
        <taxon>Metazoa</taxon>
        <taxon>Ecdysozoa</taxon>
        <taxon>Arthropoda</taxon>
        <taxon>Crustacea</taxon>
        <taxon>Multicrustacea</taxon>
        <taxon>Hexanauplia</taxon>
        <taxon>Copepoda</taxon>
        <taxon>Siphonostomatoida</taxon>
        <taxon>Caligidae</taxon>
        <taxon>Caligus</taxon>
    </lineage>
</organism>
<dbReference type="EMBL" id="CP045900">
    <property type="protein sequence ID" value="QQP41854.1"/>
    <property type="molecule type" value="Genomic_DNA"/>
</dbReference>
<keyword evidence="3" id="KW-1185">Reference proteome</keyword>
<dbReference type="AlphaFoldDB" id="A0A7T8H1S1"/>
<keyword evidence="1" id="KW-1133">Transmembrane helix</keyword>
<reference evidence="3" key="1">
    <citation type="submission" date="2021-01" db="EMBL/GenBank/DDBJ databases">
        <title>Caligus Genome Assembly.</title>
        <authorList>
            <person name="Gallardo-Escarate C."/>
        </authorList>
    </citation>
    <scope>NUCLEOTIDE SEQUENCE [LARGE SCALE GENOMIC DNA]</scope>
</reference>
<evidence type="ECO:0000256" key="1">
    <source>
        <dbReference type="SAM" id="Phobius"/>
    </source>
</evidence>